<dbReference type="Proteomes" id="UP000216024">
    <property type="component" value="Unassembled WGS sequence"/>
</dbReference>
<dbReference type="EMBL" id="NIBG01000004">
    <property type="protein sequence ID" value="PAB60006.1"/>
    <property type="molecule type" value="Genomic_DNA"/>
</dbReference>
<dbReference type="RefSeq" id="WP_095132152.1">
    <property type="nucleotide sequence ID" value="NZ_NIBG01000004.1"/>
</dbReference>
<evidence type="ECO:0000256" key="2">
    <source>
        <dbReference type="ARBA" id="ARBA00022898"/>
    </source>
</evidence>
<protein>
    <submittedName>
        <fullName evidence="5">Alanine racemase</fullName>
    </submittedName>
</protein>
<dbReference type="GO" id="GO:0005829">
    <property type="term" value="C:cytosol"/>
    <property type="evidence" value="ECO:0007669"/>
    <property type="project" value="TreeGrafter"/>
</dbReference>
<evidence type="ECO:0000313" key="5">
    <source>
        <dbReference type="EMBL" id="PAB60006.1"/>
    </source>
</evidence>
<evidence type="ECO:0000259" key="4">
    <source>
        <dbReference type="Pfam" id="PF01168"/>
    </source>
</evidence>
<evidence type="ECO:0000256" key="1">
    <source>
        <dbReference type="ARBA" id="ARBA00001933"/>
    </source>
</evidence>
<keyword evidence="3" id="KW-0413">Isomerase</keyword>
<comment type="caution">
    <text evidence="5">The sequence shown here is derived from an EMBL/GenBank/DDBJ whole genome shotgun (WGS) entry which is preliminary data.</text>
</comment>
<dbReference type="PANTHER" id="PTHR30511:SF3">
    <property type="entry name" value="LYSINE RACEMASE"/>
    <property type="match status" value="1"/>
</dbReference>
<sequence>MNNENIKYPILEINLNSIYHNVNEITSRCHCKNVSVAGVIKGCGGIQEIAEEFIKGGCDFLASSRIEQLIKLKNNNVSCETMLIRIPMLTEVSDLVQHVDISLNSEIDILRAIEKECMIQNTIHKVVLMFDLGDLREGCINEDEFIQLALFVENELSHVKLYGIGTNVGCYGSVNPTISNLTRLCNLASSIEDKIGRPLDLVSGGATSSLLLLLNETIPSKINNLRIGEALLTARDLPKYYNYEMDYMKQDTFTLKAEIVEIKDKPSYPIGELSVDSFGNKPVYEDKGIHKRALLAVGKQDFGSHDKLIPKDPNLEIIGSSSDHLIVDMEKAIQNYKIGDSIELATYYQSVLYLSNSSSVTKICI</sequence>
<proteinExistence type="predicted"/>
<reference evidence="5 6" key="1">
    <citation type="submission" date="2017-06" db="EMBL/GenBank/DDBJ databases">
        <title>Draft genome sequence of anaerobic fermentative bacterium Anaeromicrobium sediminis DY2726D isolated from West Pacific Ocean sediments.</title>
        <authorList>
            <person name="Zeng X."/>
        </authorList>
    </citation>
    <scope>NUCLEOTIDE SEQUENCE [LARGE SCALE GENOMIC DNA]</scope>
    <source>
        <strain evidence="5 6">DY2726D</strain>
    </source>
</reference>
<dbReference type="AlphaFoldDB" id="A0A267MKF9"/>
<comment type="cofactor">
    <cofactor evidence="1">
        <name>pyridoxal 5'-phosphate</name>
        <dbReference type="ChEBI" id="CHEBI:597326"/>
    </cofactor>
</comment>
<organism evidence="5 6">
    <name type="scientific">Anaeromicrobium sediminis</name>
    <dbReference type="NCBI Taxonomy" id="1478221"/>
    <lineage>
        <taxon>Bacteria</taxon>
        <taxon>Bacillati</taxon>
        <taxon>Bacillota</taxon>
        <taxon>Clostridia</taxon>
        <taxon>Peptostreptococcales</taxon>
        <taxon>Thermotaleaceae</taxon>
        <taxon>Anaeromicrobium</taxon>
    </lineage>
</organism>
<dbReference type="InterPro" id="IPR000821">
    <property type="entry name" value="Ala_racemase"/>
</dbReference>
<dbReference type="Gene3D" id="3.20.20.10">
    <property type="entry name" value="Alanine racemase"/>
    <property type="match status" value="1"/>
</dbReference>
<keyword evidence="6" id="KW-1185">Reference proteome</keyword>
<dbReference type="InterPro" id="IPR029066">
    <property type="entry name" value="PLP-binding_barrel"/>
</dbReference>
<evidence type="ECO:0000256" key="3">
    <source>
        <dbReference type="ARBA" id="ARBA00023235"/>
    </source>
</evidence>
<name>A0A267MKF9_9FIRM</name>
<feature type="domain" description="Alanine racemase N-terminal" evidence="4">
    <location>
        <begin position="13"/>
        <end position="232"/>
    </location>
</feature>
<dbReference type="CDD" id="cd06815">
    <property type="entry name" value="PLPDE_III_AR_like_1"/>
    <property type="match status" value="1"/>
</dbReference>
<dbReference type="GO" id="GO:0008784">
    <property type="term" value="F:alanine racemase activity"/>
    <property type="evidence" value="ECO:0007669"/>
    <property type="project" value="TreeGrafter"/>
</dbReference>
<dbReference type="OrthoDB" id="504078at2"/>
<dbReference type="GO" id="GO:0030170">
    <property type="term" value="F:pyridoxal phosphate binding"/>
    <property type="evidence" value="ECO:0007669"/>
    <property type="project" value="TreeGrafter"/>
</dbReference>
<dbReference type="SUPFAM" id="SSF51419">
    <property type="entry name" value="PLP-binding barrel"/>
    <property type="match status" value="1"/>
</dbReference>
<keyword evidence="2" id="KW-0663">Pyridoxal phosphate</keyword>
<evidence type="ECO:0000313" key="6">
    <source>
        <dbReference type="Proteomes" id="UP000216024"/>
    </source>
</evidence>
<dbReference type="PANTHER" id="PTHR30511">
    <property type="entry name" value="ALANINE RACEMASE"/>
    <property type="match status" value="1"/>
</dbReference>
<dbReference type="InterPro" id="IPR001608">
    <property type="entry name" value="Ala_racemase_N"/>
</dbReference>
<gene>
    <name evidence="5" type="ORF">CCE28_06425</name>
</gene>
<accession>A0A267MKF9</accession>
<dbReference type="Pfam" id="PF01168">
    <property type="entry name" value="Ala_racemase_N"/>
    <property type="match status" value="1"/>
</dbReference>